<evidence type="ECO:0000313" key="9">
    <source>
        <dbReference type="Proteomes" id="UP001146120"/>
    </source>
</evidence>
<comment type="cofactor">
    <cofactor evidence="1">
        <name>L-ascorbate</name>
        <dbReference type="ChEBI" id="CHEBI:38290"/>
    </cofactor>
</comment>
<dbReference type="PROSITE" id="PS51471">
    <property type="entry name" value="FE2OG_OXY"/>
    <property type="match status" value="1"/>
</dbReference>
<feature type="domain" description="Fe2OG dioxygenase" evidence="7">
    <location>
        <begin position="146"/>
        <end position="256"/>
    </location>
</feature>
<reference evidence="8" key="2">
    <citation type="journal article" date="2023" name="Microbiol Resour">
        <title>Decontamination and Annotation of the Draft Genome Sequence of the Oomycete Lagenidium giganteum ARSEF 373.</title>
        <authorList>
            <person name="Morgan W.R."/>
            <person name="Tartar A."/>
        </authorList>
    </citation>
    <scope>NUCLEOTIDE SEQUENCE</scope>
    <source>
        <strain evidence="8">ARSEF 373</strain>
    </source>
</reference>
<dbReference type="GO" id="GO:0031418">
    <property type="term" value="F:L-ascorbic acid binding"/>
    <property type="evidence" value="ECO:0007669"/>
    <property type="project" value="UniProtKB-KW"/>
</dbReference>
<proteinExistence type="predicted"/>
<comment type="caution">
    <text evidence="8">The sequence shown here is derived from an EMBL/GenBank/DDBJ whole genome shotgun (WGS) entry which is preliminary data.</text>
</comment>
<dbReference type="AlphaFoldDB" id="A0AAV2ZE69"/>
<accession>A0AAV2ZE69</accession>
<dbReference type="Pfam" id="PF13640">
    <property type="entry name" value="2OG-FeII_Oxy_3"/>
    <property type="match status" value="1"/>
</dbReference>
<evidence type="ECO:0000256" key="5">
    <source>
        <dbReference type="ARBA" id="ARBA00023002"/>
    </source>
</evidence>
<keyword evidence="2" id="KW-0479">Metal-binding</keyword>
<dbReference type="GO" id="GO:0008198">
    <property type="term" value="F:ferrous iron binding"/>
    <property type="evidence" value="ECO:0007669"/>
    <property type="project" value="TreeGrafter"/>
</dbReference>
<dbReference type="EMBL" id="DAKRPA010000007">
    <property type="protein sequence ID" value="DBA04531.1"/>
    <property type="molecule type" value="Genomic_DNA"/>
</dbReference>
<dbReference type="Gene3D" id="2.60.120.620">
    <property type="entry name" value="q2cbj1_9rhob like domain"/>
    <property type="match status" value="1"/>
</dbReference>
<dbReference type="SMART" id="SM00702">
    <property type="entry name" value="P4Hc"/>
    <property type="match status" value="1"/>
</dbReference>
<evidence type="ECO:0000259" key="7">
    <source>
        <dbReference type="PROSITE" id="PS51471"/>
    </source>
</evidence>
<evidence type="ECO:0000256" key="4">
    <source>
        <dbReference type="ARBA" id="ARBA00022964"/>
    </source>
</evidence>
<keyword evidence="9" id="KW-1185">Reference proteome</keyword>
<dbReference type="InterPro" id="IPR051559">
    <property type="entry name" value="HIF_prolyl_hydroxylases"/>
</dbReference>
<dbReference type="InterPro" id="IPR006620">
    <property type="entry name" value="Pro_4_hyd_alph"/>
</dbReference>
<dbReference type="PANTHER" id="PTHR12907:SF26">
    <property type="entry name" value="HIF PROLYL HYDROXYLASE, ISOFORM C"/>
    <property type="match status" value="1"/>
</dbReference>
<dbReference type="Proteomes" id="UP001146120">
    <property type="component" value="Unassembled WGS sequence"/>
</dbReference>
<name>A0AAV2ZE69_9STRA</name>
<protein>
    <recommendedName>
        <fullName evidence="7">Fe2OG dioxygenase domain-containing protein</fullName>
    </recommendedName>
</protein>
<evidence type="ECO:0000256" key="6">
    <source>
        <dbReference type="ARBA" id="ARBA00023004"/>
    </source>
</evidence>
<keyword evidence="3" id="KW-0847">Vitamin C</keyword>
<keyword evidence="4" id="KW-0223">Dioxygenase</keyword>
<reference evidence="8" key="1">
    <citation type="submission" date="2022-11" db="EMBL/GenBank/DDBJ databases">
        <authorList>
            <person name="Morgan W.R."/>
            <person name="Tartar A."/>
        </authorList>
    </citation>
    <scope>NUCLEOTIDE SEQUENCE</scope>
    <source>
        <strain evidence="8">ARSEF 373</strain>
    </source>
</reference>
<dbReference type="InterPro" id="IPR005123">
    <property type="entry name" value="Oxoglu/Fe-dep_dioxygenase_dom"/>
</dbReference>
<keyword evidence="6" id="KW-0408">Iron</keyword>
<evidence type="ECO:0000256" key="2">
    <source>
        <dbReference type="ARBA" id="ARBA00022723"/>
    </source>
</evidence>
<dbReference type="SUPFAM" id="SSF51197">
    <property type="entry name" value="Clavaminate synthase-like"/>
    <property type="match status" value="1"/>
</dbReference>
<dbReference type="GO" id="GO:0031543">
    <property type="term" value="F:peptidyl-proline dioxygenase activity"/>
    <property type="evidence" value="ECO:0007669"/>
    <property type="project" value="TreeGrafter"/>
</dbReference>
<keyword evidence="5" id="KW-0560">Oxidoreductase</keyword>
<evidence type="ECO:0000256" key="3">
    <source>
        <dbReference type="ARBA" id="ARBA00022896"/>
    </source>
</evidence>
<gene>
    <name evidence="8" type="ORF">N0F65_011079</name>
</gene>
<evidence type="ECO:0000256" key="1">
    <source>
        <dbReference type="ARBA" id="ARBA00001961"/>
    </source>
</evidence>
<dbReference type="InterPro" id="IPR044862">
    <property type="entry name" value="Pro_4_hyd_alph_FE2OG_OXY"/>
</dbReference>
<sequence length="280" mass="31673">MTMASGPFRLALRAARSQSRPRVSIWQQHARRLSSVSDEISVMPLFARASVRDAIQQGLGSEGFCVIKDFAGADVALRMREEAERLYEEGHMFQSDSTDEFGQRMAKPGVFATELDGHEWEIAPTILDYTRSVLLQAPILLNHFFPHLRVSDRTYGTKLAVSLGAGSKYPKHCDNSGLPDQRKVTMVYYLNPHWEPSQGGELRVFTPNDGVQVVPPMADTLAMFWSDQVVHDVQPTLTATDEKNARRYALTLWLVSDNQNEIVNRNDPLYPLREKHFPTK</sequence>
<organism evidence="8 9">
    <name type="scientific">Lagenidium giganteum</name>
    <dbReference type="NCBI Taxonomy" id="4803"/>
    <lineage>
        <taxon>Eukaryota</taxon>
        <taxon>Sar</taxon>
        <taxon>Stramenopiles</taxon>
        <taxon>Oomycota</taxon>
        <taxon>Peronosporomycetes</taxon>
        <taxon>Pythiales</taxon>
        <taxon>Pythiaceae</taxon>
    </lineage>
</organism>
<dbReference type="GO" id="GO:0071456">
    <property type="term" value="P:cellular response to hypoxia"/>
    <property type="evidence" value="ECO:0007669"/>
    <property type="project" value="TreeGrafter"/>
</dbReference>
<evidence type="ECO:0000313" key="8">
    <source>
        <dbReference type="EMBL" id="DBA04531.1"/>
    </source>
</evidence>
<dbReference type="PANTHER" id="PTHR12907">
    <property type="entry name" value="EGL NINE HOMOLOG-RELATED"/>
    <property type="match status" value="1"/>
</dbReference>